<dbReference type="SMART" id="SM00849">
    <property type="entry name" value="Lactamase_B"/>
    <property type="match status" value="1"/>
</dbReference>
<keyword evidence="2" id="KW-0479">Metal-binding</keyword>
<keyword evidence="4" id="KW-0862">Zinc</keyword>
<dbReference type="Proteomes" id="UP000184032">
    <property type="component" value="Unassembled WGS sequence"/>
</dbReference>
<evidence type="ECO:0000256" key="3">
    <source>
        <dbReference type="ARBA" id="ARBA00022801"/>
    </source>
</evidence>
<dbReference type="RefSeq" id="WP_073183860.1">
    <property type="nucleotide sequence ID" value="NZ_FQXI01000003.1"/>
</dbReference>
<dbReference type="InterPro" id="IPR041712">
    <property type="entry name" value="DHPS-like_MBL-fold"/>
</dbReference>
<dbReference type="CDD" id="cd07713">
    <property type="entry name" value="DHPS-like_MBL-fold"/>
    <property type="match status" value="1"/>
</dbReference>
<proteinExistence type="predicted"/>
<dbReference type="GO" id="GO:0017001">
    <property type="term" value="P:antibiotic catabolic process"/>
    <property type="evidence" value="ECO:0007669"/>
    <property type="project" value="InterPro"/>
</dbReference>
<dbReference type="GO" id="GO:0008800">
    <property type="term" value="F:beta-lactamase activity"/>
    <property type="evidence" value="ECO:0007669"/>
    <property type="project" value="InterPro"/>
</dbReference>
<dbReference type="Gene3D" id="3.60.15.10">
    <property type="entry name" value="Ribonuclease Z/Hydroxyacylglutathione hydrolase-like"/>
    <property type="match status" value="1"/>
</dbReference>
<evidence type="ECO:0000259" key="5">
    <source>
        <dbReference type="SMART" id="SM00849"/>
    </source>
</evidence>
<protein>
    <submittedName>
        <fullName evidence="6">7,8-dihydropterin-6-yl-methyl-4-(Beta-D-ribofuranosyl)aminobenzene 5'-phosphate synthase</fullName>
    </submittedName>
</protein>
<sequence>MKIVTLVENTSSSKELKHKHGLSFYIKTENHKLLFDLGPDETFLENAKKLKIDISKVDTVIISHGHSDHGGGLNAFLENNSIAKIYINKNAFKDLYVKVLGIKKYIGLNMELKSNERIVLVDDTFKIDDELFIFSDVEGSFKTKSNSVLLKEDGMEDDFIHEQNLIITEDDKNVLLTGCSHRGIANILKAALTHVSNIDTVIGGFHLFSPSNKMTEPSEVVENLARELINTSPNFYTCHCTGEKAFENMKKIMGNRLNYMATGDILSI</sequence>
<evidence type="ECO:0000313" key="6">
    <source>
        <dbReference type="EMBL" id="SHH17202.1"/>
    </source>
</evidence>
<evidence type="ECO:0000313" key="7">
    <source>
        <dbReference type="Proteomes" id="UP000184032"/>
    </source>
</evidence>
<dbReference type="PROSITE" id="PS00743">
    <property type="entry name" value="BETA_LACTAMASE_B_1"/>
    <property type="match status" value="1"/>
</dbReference>
<dbReference type="InterPro" id="IPR036866">
    <property type="entry name" value="RibonucZ/Hydroxyglut_hydro"/>
</dbReference>
<name>A0A1M5QSZ4_9FIRM</name>
<evidence type="ECO:0000256" key="2">
    <source>
        <dbReference type="ARBA" id="ARBA00022723"/>
    </source>
</evidence>
<keyword evidence="7" id="KW-1185">Reference proteome</keyword>
<dbReference type="SUPFAM" id="SSF56281">
    <property type="entry name" value="Metallo-hydrolase/oxidoreductase"/>
    <property type="match status" value="1"/>
</dbReference>
<dbReference type="GO" id="GO:0016740">
    <property type="term" value="F:transferase activity"/>
    <property type="evidence" value="ECO:0007669"/>
    <property type="project" value="TreeGrafter"/>
</dbReference>
<dbReference type="InterPro" id="IPR001279">
    <property type="entry name" value="Metallo-B-lactamas"/>
</dbReference>
<dbReference type="STRING" id="1120995.SAMN02745245_00729"/>
<organism evidence="6 7">
    <name type="scientific">Anaerosphaera aminiphila DSM 21120</name>
    <dbReference type="NCBI Taxonomy" id="1120995"/>
    <lineage>
        <taxon>Bacteria</taxon>
        <taxon>Bacillati</taxon>
        <taxon>Bacillota</taxon>
        <taxon>Tissierellia</taxon>
        <taxon>Tissierellales</taxon>
        <taxon>Peptoniphilaceae</taxon>
        <taxon>Anaerosphaera</taxon>
    </lineage>
</organism>
<dbReference type="AlphaFoldDB" id="A0A1M5QSZ4"/>
<dbReference type="PANTHER" id="PTHR13754:SF13">
    <property type="entry name" value="METALLO-BETA-LACTAMASE SUPERFAMILY PROTEIN (AFU_ORTHOLOGUE AFUA_3G07630)"/>
    <property type="match status" value="1"/>
</dbReference>
<dbReference type="InterPro" id="IPR001018">
    <property type="entry name" value="Beta-lactamase_class-B_CS"/>
</dbReference>
<dbReference type="GO" id="GO:0008270">
    <property type="term" value="F:zinc ion binding"/>
    <property type="evidence" value="ECO:0007669"/>
    <property type="project" value="InterPro"/>
</dbReference>
<keyword evidence="3" id="KW-0378">Hydrolase</keyword>
<evidence type="ECO:0000256" key="4">
    <source>
        <dbReference type="ARBA" id="ARBA00022833"/>
    </source>
</evidence>
<dbReference type="OrthoDB" id="9803916at2"/>
<feature type="domain" description="Metallo-beta-lactamase" evidence="5">
    <location>
        <begin position="20"/>
        <end position="205"/>
    </location>
</feature>
<dbReference type="PANTHER" id="PTHR13754">
    <property type="entry name" value="METALLO-BETA-LACTAMASE SUPERFAMILY PROTEIN"/>
    <property type="match status" value="1"/>
</dbReference>
<accession>A0A1M5QSZ4</accession>
<comment type="cofactor">
    <cofactor evidence="1">
        <name>Zn(2+)</name>
        <dbReference type="ChEBI" id="CHEBI:29105"/>
    </cofactor>
</comment>
<dbReference type="InterPro" id="IPR052926">
    <property type="entry name" value="Metallo-beta-lactamase_dom"/>
</dbReference>
<evidence type="ECO:0000256" key="1">
    <source>
        <dbReference type="ARBA" id="ARBA00001947"/>
    </source>
</evidence>
<reference evidence="6 7" key="1">
    <citation type="submission" date="2016-11" db="EMBL/GenBank/DDBJ databases">
        <authorList>
            <person name="Jaros S."/>
            <person name="Januszkiewicz K."/>
            <person name="Wedrychowicz H."/>
        </authorList>
    </citation>
    <scope>NUCLEOTIDE SEQUENCE [LARGE SCALE GENOMIC DNA]</scope>
    <source>
        <strain evidence="6 7">DSM 21120</strain>
    </source>
</reference>
<dbReference type="Pfam" id="PF00753">
    <property type="entry name" value="Lactamase_B"/>
    <property type="match status" value="1"/>
</dbReference>
<dbReference type="EMBL" id="FQXI01000003">
    <property type="protein sequence ID" value="SHH17202.1"/>
    <property type="molecule type" value="Genomic_DNA"/>
</dbReference>
<gene>
    <name evidence="6" type="ORF">SAMN02745245_00729</name>
</gene>